<proteinExistence type="predicted"/>
<evidence type="ECO:0000313" key="1">
    <source>
        <dbReference type="EMBL" id="GAA4240009.1"/>
    </source>
</evidence>
<reference evidence="2" key="1">
    <citation type="journal article" date="2019" name="Int. J. Syst. Evol. Microbiol.">
        <title>The Global Catalogue of Microorganisms (GCM) 10K type strain sequencing project: providing services to taxonomists for standard genome sequencing and annotation.</title>
        <authorList>
            <consortium name="The Broad Institute Genomics Platform"/>
            <consortium name="The Broad Institute Genome Sequencing Center for Infectious Disease"/>
            <person name="Wu L."/>
            <person name="Ma J."/>
        </authorList>
    </citation>
    <scope>NUCLEOTIDE SEQUENCE [LARGE SCALE GENOMIC DNA]</scope>
    <source>
        <strain evidence="2">JCM 17440</strain>
    </source>
</reference>
<dbReference type="EMBL" id="BAABAS010000021">
    <property type="protein sequence ID" value="GAA4240009.1"/>
    <property type="molecule type" value="Genomic_DNA"/>
</dbReference>
<name>A0ABP8CJX2_9ACTN</name>
<comment type="caution">
    <text evidence="1">The sequence shown here is derived from an EMBL/GenBank/DDBJ whole genome shotgun (WGS) entry which is preliminary data.</text>
</comment>
<sequence>MQFDESLRRPADKGHITGFVITDNGEGFHDENMESFETLDSEYKAKQGCRGVGRLLWLKAFDKVEVMSRYVGDGGALLRREFTFTSQKGVSDQTIQDSSGLGTGTEVRLRSFADGYREEAPKSAFPIAKDILEHCLWYFVRQGGAPHITVVDSDERIDLQTIFDDYLLDSSNMADVIVKQKRFSLIHLRLTATSRPAPQVNWCAATRVVTVENLSGKIPGLHGRVKDGSGEFMYACYLTGDYLDESVRSERTGFDIPEVTAGTLHEGEPSLSDIRAAVLKAVEEHLHENLAESREAGRERVRNYIDHKAPRYRSILPHISEEKLGVDPGISDRELELHLYRQLADIEAEVLAEGQQVLNEEISEDTEYSERVQKYLAKVSDIKKSDLAAYVSHRRVILELLDKAIQADEQGKYVKEEVVHRLIMPMHATSDETPPDASNLWLVDESLAFHNFLASDKPIKSMPITDSDSTLKPDLLALQLANVPILVAEGDRMPLAAITVVEIKRPMRDDVGTGTDKDPIDQALNYLEKIREGKAKTASGRAIPQSDRVPAFCYIIADLTPTMRRRCKQTGLRITHDGLGYFGYNANYETYIEVFSFERLLNLATQRNRAFFDRLGLPVN</sequence>
<keyword evidence="2" id="KW-1185">Reference proteome</keyword>
<evidence type="ECO:0000313" key="2">
    <source>
        <dbReference type="Proteomes" id="UP001501710"/>
    </source>
</evidence>
<dbReference type="Proteomes" id="UP001501710">
    <property type="component" value="Unassembled WGS sequence"/>
</dbReference>
<protein>
    <recommendedName>
        <fullName evidence="3">ATP-binding protein</fullName>
    </recommendedName>
</protein>
<organism evidence="1 2">
    <name type="scientific">Actinomadura meridiana</name>
    <dbReference type="NCBI Taxonomy" id="559626"/>
    <lineage>
        <taxon>Bacteria</taxon>
        <taxon>Bacillati</taxon>
        <taxon>Actinomycetota</taxon>
        <taxon>Actinomycetes</taxon>
        <taxon>Streptosporangiales</taxon>
        <taxon>Thermomonosporaceae</taxon>
        <taxon>Actinomadura</taxon>
    </lineage>
</organism>
<gene>
    <name evidence="1" type="ORF">GCM10022254_63110</name>
</gene>
<dbReference type="InterPro" id="IPR036890">
    <property type="entry name" value="HATPase_C_sf"/>
</dbReference>
<dbReference type="SUPFAM" id="SSF55874">
    <property type="entry name" value="ATPase domain of HSP90 chaperone/DNA topoisomerase II/histidine kinase"/>
    <property type="match status" value="1"/>
</dbReference>
<evidence type="ECO:0008006" key="3">
    <source>
        <dbReference type="Google" id="ProtNLM"/>
    </source>
</evidence>
<accession>A0ABP8CJX2</accession>